<name>A0A1M6T1D3_9FIRM</name>
<keyword evidence="3" id="KW-1185">Reference proteome</keyword>
<protein>
    <submittedName>
        <fullName evidence="2">PEP-CTERM protein-sorting domain-containing protein/XapX domain-containing protein</fullName>
    </submittedName>
</protein>
<dbReference type="STRING" id="1121421.SAMN02745123_02116"/>
<keyword evidence="1" id="KW-1133">Transmembrane helix</keyword>
<dbReference type="AlphaFoldDB" id="A0A1M6T1D3"/>
<evidence type="ECO:0000313" key="3">
    <source>
        <dbReference type="Proteomes" id="UP000183997"/>
    </source>
</evidence>
<dbReference type="EMBL" id="FRAR01000015">
    <property type="protein sequence ID" value="SHK50812.1"/>
    <property type="molecule type" value="Genomic_DNA"/>
</dbReference>
<keyword evidence="1" id="KW-0812">Transmembrane</keyword>
<dbReference type="NCBIfam" id="TIGR03510">
    <property type="entry name" value="XapX"/>
    <property type="match status" value="1"/>
</dbReference>
<dbReference type="Proteomes" id="UP000183997">
    <property type="component" value="Unassembled WGS sequence"/>
</dbReference>
<dbReference type="InterPro" id="IPR020017">
    <property type="entry name" value="XapX_domain"/>
</dbReference>
<evidence type="ECO:0000313" key="2">
    <source>
        <dbReference type="EMBL" id="SHK50812.1"/>
    </source>
</evidence>
<organism evidence="2 3">
    <name type="scientific">Desulforamulus aeronauticus DSM 10349</name>
    <dbReference type="NCBI Taxonomy" id="1121421"/>
    <lineage>
        <taxon>Bacteria</taxon>
        <taxon>Bacillati</taxon>
        <taxon>Bacillota</taxon>
        <taxon>Clostridia</taxon>
        <taxon>Eubacteriales</taxon>
        <taxon>Peptococcaceae</taxon>
        <taxon>Desulforamulus</taxon>
    </lineage>
</organism>
<feature type="transmembrane region" description="Helical" evidence="1">
    <location>
        <begin position="29"/>
        <end position="47"/>
    </location>
</feature>
<dbReference type="OrthoDB" id="8778565at2"/>
<keyword evidence="1" id="KW-0472">Membrane</keyword>
<accession>A0A1M6T1D3</accession>
<evidence type="ECO:0000256" key="1">
    <source>
        <dbReference type="SAM" id="Phobius"/>
    </source>
</evidence>
<dbReference type="RefSeq" id="WP_072914027.1">
    <property type="nucleotide sequence ID" value="NZ_FRAR01000015.1"/>
</dbReference>
<reference evidence="3" key="1">
    <citation type="submission" date="2016-11" db="EMBL/GenBank/DDBJ databases">
        <authorList>
            <person name="Varghese N."/>
            <person name="Submissions S."/>
        </authorList>
    </citation>
    <scope>NUCLEOTIDE SEQUENCE [LARGE SCALE GENOMIC DNA]</scope>
    <source>
        <strain evidence="3">DSM 10349</strain>
    </source>
</reference>
<sequence>MNELILSTVTGFAVGVLFAKLKLPVPAPATLAGVLGVVGLFLGYYLAGRLWIR</sequence>
<gene>
    <name evidence="2" type="ORF">SAMN02745123_02116</name>
</gene>
<proteinExistence type="predicted"/>